<dbReference type="Gene3D" id="1.10.510.10">
    <property type="entry name" value="Transferase(Phosphotransferase) domain 1"/>
    <property type="match status" value="1"/>
</dbReference>
<protein>
    <recommendedName>
        <fullName evidence="4">Protein kinase domain-containing protein</fullName>
    </recommendedName>
</protein>
<evidence type="ECO:0000256" key="1">
    <source>
        <dbReference type="SAM" id="Coils"/>
    </source>
</evidence>
<reference evidence="2" key="1">
    <citation type="submission" date="2021-03" db="EMBL/GenBank/DDBJ databases">
        <title>Comparative genomics and phylogenomic investigation of the class Geoglossomycetes provide insights into ecological specialization and systematics.</title>
        <authorList>
            <person name="Melie T."/>
            <person name="Pirro S."/>
            <person name="Miller A.N."/>
            <person name="Quandt A."/>
        </authorList>
    </citation>
    <scope>NUCLEOTIDE SEQUENCE</scope>
    <source>
        <strain evidence="2">CAQ_001_2017</strain>
    </source>
</reference>
<keyword evidence="3" id="KW-1185">Reference proteome</keyword>
<dbReference type="Proteomes" id="UP000750711">
    <property type="component" value="Unassembled WGS sequence"/>
</dbReference>
<evidence type="ECO:0000313" key="2">
    <source>
        <dbReference type="EMBL" id="KAH0556922.1"/>
    </source>
</evidence>
<dbReference type="AlphaFoldDB" id="A0A9P8L9J2"/>
<organism evidence="2 3">
    <name type="scientific">Trichoglossum hirsutum</name>
    <dbReference type="NCBI Taxonomy" id="265104"/>
    <lineage>
        <taxon>Eukaryota</taxon>
        <taxon>Fungi</taxon>
        <taxon>Dikarya</taxon>
        <taxon>Ascomycota</taxon>
        <taxon>Pezizomycotina</taxon>
        <taxon>Geoglossomycetes</taxon>
        <taxon>Geoglossales</taxon>
        <taxon>Geoglossaceae</taxon>
        <taxon>Trichoglossum</taxon>
    </lineage>
</organism>
<proteinExistence type="predicted"/>
<dbReference type="PANTHER" id="PTHR37542">
    <property type="entry name" value="HELO DOMAIN-CONTAINING PROTEIN-RELATED"/>
    <property type="match status" value="1"/>
</dbReference>
<dbReference type="PANTHER" id="PTHR37542:SF3">
    <property type="entry name" value="PRION-INHIBITION AND PROPAGATION HELO DOMAIN-CONTAINING PROTEIN"/>
    <property type="match status" value="1"/>
</dbReference>
<feature type="coiled-coil region" evidence="1">
    <location>
        <begin position="161"/>
        <end position="188"/>
    </location>
</feature>
<accession>A0A9P8L9J2</accession>
<gene>
    <name evidence="2" type="ORF">GP486_005290</name>
</gene>
<dbReference type="InterPro" id="IPR011009">
    <property type="entry name" value="Kinase-like_dom_sf"/>
</dbReference>
<evidence type="ECO:0008006" key="4">
    <source>
        <dbReference type="Google" id="ProtNLM"/>
    </source>
</evidence>
<dbReference type="EMBL" id="JAGHQM010000972">
    <property type="protein sequence ID" value="KAH0556922.1"/>
    <property type="molecule type" value="Genomic_DNA"/>
</dbReference>
<keyword evidence="1" id="KW-0175">Coiled coil</keyword>
<name>A0A9P8L9J2_9PEZI</name>
<dbReference type="SUPFAM" id="SSF56112">
    <property type="entry name" value="Protein kinase-like (PK-like)"/>
    <property type="match status" value="1"/>
</dbReference>
<evidence type="ECO:0000313" key="3">
    <source>
        <dbReference type="Proteomes" id="UP000750711"/>
    </source>
</evidence>
<sequence length="554" mass="63173">MAAVGIALGAIALVPPTLNLIEFWTKFIGDVRRFGEDSAKLSLEFAQLSAKYRSLQNILFDEKKFSFLENSLYDNLPETDQVLVLSMLRELPRILYEYYLIEKAYEVEHNHEKVKENLNQMDMTISVVLTPEQMQAIFEGGEEPNVRSKSKILSLHNIWWVARTKKRIKKLLSEYEDWLDRIKATLERTWWPLSFFEKYQNLHSMEKDQDCKSLGVATAAGLRKLLLKDAPLSAIVPPQNLTLEIKPFDGGQRGLAQHPGGTVYVESLIYQPTKEGFLDSTLKHRFQEISSLLNRADDPEFHVLHCRNYAEIQYPQPQFQLIFDLPANSSQKPVSLKSLIDAASLKSSLNSRIRLCYDLARSLSLFHSIGWIHRGLRSENILFFDVAQTESLGHPYICGFEACRLEEDSSTGPWDDLPERNAYRHPDRWGIPKKTFTKYHDIYEIGLWQTVTTIKGVNLEATIENSKEGEAPKAVYEKLLRQAKGRLGHKCGDRFQYIATVCLQGKSGDLGTGGSDHDGFQTDLQERFHEIVVKPLELSAEALSVPTTEHEATP</sequence>
<comment type="caution">
    <text evidence="2">The sequence shown here is derived from an EMBL/GenBank/DDBJ whole genome shotgun (WGS) entry which is preliminary data.</text>
</comment>